<dbReference type="PANTHER" id="PTHR36510">
    <property type="entry name" value="GLUTAMATE--CYSTEINE LIGASE 2-RELATED"/>
    <property type="match status" value="1"/>
</dbReference>
<comment type="similarity">
    <text evidence="5">Belongs to the glutamate--cysteine ligase type 2 family. YbdK subfamily.</text>
</comment>
<dbReference type="InterPro" id="IPR050141">
    <property type="entry name" value="GCL_type2/YbdK_subfam"/>
</dbReference>
<evidence type="ECO:0000256" key="3">
    <source>
        <dbReference type="ARBA" id="ARBA00022840"/>
    </source>
</evidence>
<keyword evidence="2 5" id="KW-0547">Nucleotide-binding</keyword>
<evidence type="ECO:0000256" key="1">
    <source>
        <dbReference type="ARBA" id="ARBA00022598"/>
    </source>
</evidence>
<dbReference type="EC" id="6.3.2.2" evidence="5"/>
<evidence type="ECO:0000256" key="5">
    <source>
        <dbReference type="HAMAP-Rule" id="MF_01609"/>
    </source>
</evidence>
<dbReference type="HAMAP" id="MF_01609">
    <property type="entry name" value="Glu_cys_ligase_2"/>
    <property type="match status" value="1"/>
</dbReference>
<evidence type="ECO:0000313" key="7">
    <source>
        <dbReference type="Proteomes" id="UP001206483"/>
    </source>
</evidence>
<evidence type="ECO:0000313" key="6">
    <source>
        <dbReference type="EMBL" id="MCP2314562.1"/>
    </source>
</evidence>
<protein>
    <recommendedName>
        <fullName evidence="5">Putative glutamate--cysteine ligase 2</fullName>
        <ecNumber evidence="5">6.3.2.2</ecNumber>
    </recommendedName>
    <alternativeName>
        <fullName evidence="5">Gamma-glutamylcysteine synthetase 2</fullName>
        <shortName evidence="5">GCS 2</shortName>
        <shortName evidence="5">Gamma-GCS 2</shortName>
    </alternativeName>
</protein>
<dbReference type="Proteomes" id="UP001206483">
    <property type="component" value="Unassembled WGS sequence"/>
</dbReference>
<reference evidence="6 7" key="1">
    <citation type="submission" date="2022-06" db="EMBL/GenBank/DDBJ databases">
        <title>Sequencing the genomes of 1000 actinobacteria strains.</title>
        <authorList>
            <person name="Klenk H.-P."/>
        </authorList>
    </citation>
    <scope>NUCLEOTIDE SEQUENCE [LARGE SCALE GENOMIC DNA]</scope>
    <source>
        <strain evidence="6 7">DSM 41656</strain>
    </source>
</reference>
<name>A0ABT1JAT1_9ACTN</name>
<dbReference type="SUPFAM" id="SSF55931">
    <property type="entry name" value="Glutamine synthetase/guanido kinase"/>
    <property type="match status" value="1"/>
</dbReference>
<dbReference type="InterPro" id="IPR006336">
    <property type="entry name" value="GCS2"/>
</dbReference>
<accession>A0ABT1JAT1</accession>
<dbReference type="RefSeq" id="WP_253804933.1">
    <property type="nucleotide sequence ID" value="NZ_BAAAUB010000012.1"/>
</dbReference>
<dbReference type="GO" id="GO:0016874">
    <property type="term" value="F:ligase activity"/>
    <property type="evidence" value="ECO:0007669"/>
    <property type="project" value="UniProtKB-KW"/>
</dbReference>
<dbReference type="InterPro" id="IPR014746">
    <property type="entry name" value="Gln_synth/guanido_kin_cat_dom"/>
</dbReference>
<keyword evidence="7" id="KW-1185">Reference proteome</keyword>
<keyword evidence="1 5" id="KW-0436">Ligase</keyword>
<comment type="catalytic activity">
    <reaction evidence="4 5">
        <text>L-cysteine + L-glutamate + ATP = gamma-L-glutamyl-L-cysteine + ADP + phosphate + H(+)</text>
        <dbReference type="Rhea" id="RHEA:13285"/>
        <dbReference type="ChEBI" id="CHEBI:15378"/>
        <dbReference type="ChEBI" id="CHEBI:29985"/>
        <dbReference type="ChEBI" id="CHEBI:30616"/>
        <dbReference type="ChEBI" id="CHEBI:35235"/>
        <dbReference type="ChEBI" id="CHEBI:43474"/>
        <dbReference type="ChEBI" id="CHEBI:58173"/>
        <dbReference type="ChEBI" id="CHEBI:456216"/>
        <dbReference type="EC" id="6.3.2.2"/>
    </reaction>
</comment>
<organism evidence="6 7">
    <name type="scientific">Kitasatospora paracochleata</name>
    <dbReference type="NCBI Taxonomy" id="58354"/>
    <lineage>
        <taxon>Bacteria</taxon>
        <taxon>Bacillati</taxon>
        <taxon>Actinomycetota</taxon>
        <taxon>Actinomycetes</taxon>
        <taxon>Kitasatosporales</taxon>
        <taxon>Streptomycetaceae</taxon>
        <taxon>Kitasatospora</taxon>
    </lineage>
</organism>
<dbReference type="EMBL" id="JAMZDX010000009">
    <property type="protein sequence ID" value="MCP2314562.1"/>
    <property type="molecule type" value="Genomic_DNA"/>
</dbReference>
<comment type="caution">
    <text evidence="6">The sequence shown here is derived from an EMBL/GenBank/DDBJ whole genome shotgun (WGS) entry which is preliminary data.</text>
</comment>
<sequence>MLTLGVEEEYLLLDLDTGLPRARAEQVRRTAGLQYSLAEAEVQRELLQAQLEVATPICRELAEVGGHLLRMRHALGDAAVTDGCRLAASAAAPFADHLTVPITDTARYRAMHADAPQLTDEQLITGMHVHLGIPDRAAGVVVMNGLRPWLPLLVALAANSPLWHGVDTGFASWRTIVFSRWPVSGPPPRFEDAADYDRRTQALVARRLIHDRGQIYWHIRLSDRYPTVEIRAMDVQLRPDEAVMLAGTVRALADQAISNERAGRPAPAVQPEALAAAVWHGARHGSTSEVFDPVHGRLTAIGDAAAILLDSVDPALSRSGDRRHIVPVFERLLREGNGATRQRRVLRERGREGLIAMISDQTTGT</sequence>
<dbReference type="Gene3D" id="3.30.590.20">
    <property type="match status" value="1"/>
</dbReference>
<dbReference type="PANTHER" id="PTHR36510:SF1">
    <property type="entry name" value="GLUTAMATE--CYSTEINE LIGASE 2-RELATED"/>
    <property type="match status" value="1"/>
</dbReference>
<proteinExistence type="inferred from homology"/>
<dbReference type="NCBIfam" id="TIGR02050">
    <property type="entry name" value="gshA_cyan_rel"/>
    <property type="match status" value="1"/>
</dbReference>
<dbReference type="Pfam" id="PF04107">
    <property type="entry name" value="GCS2"/>
    <property type="match status" value="1"/>
</dbReference>
<comment type="function">
    <text evidence="5">ATP-dependent carboxylate-amine ligase which exhibits weak glutamate--cysteine ligase activity.</text>
</comment>
<dbReference type="InterPro" id="IPR011793">
    <property type="entry name" value="YbdK"/>
</dbReference>
<dbReference type="NCBIfam" id="NF010041">
    <property type="entry name" value="PRK13517.1-1"/>
    <property type="match status" value="1"/>
</dbReference>
<evidence type="ECO:0000256" key="4">
    <source>
        <dbReference type="ARBA" id="ARBA00048819"/>
    </source>
</evidence>
<evidence type="ECO:0000256" key="2">
    <source>
        <dbReference type="ARBA" id="ARBA00022741"/>
    </source>
</evidence>
<gene>
    <name evidence="6" type="ORF">FHR36_007763</name>
</gene>
<keyword evidence="3 5" id="KW-0067">ATP-binding</keyword>